<comment type="caution">
    <text evidence="9">The sequence shown here is derived from an EMBL/GenBank/DDBJ whole genome shotgun (WGS) entry which is preliminary data.</text>
</comment>
<feature type="transmembrane region" description="Helical" evidence="7">
    <location>
        <begin position="207"/>
        <end position="225"/>
    </location>
</feature>
<keyword evidence="2" id="KW-0813">Transport</keyword>
<keyword evidence="3" id="KW-1003">Cell membrane</keyword>
<evidence type="ECO:0000256" key="6">
    <source>
        <dbReference type="ARBA" id="ARBA00023136"/>
    </source>
</evidence>
<evidence type="ECO:0000313" key="10">
    <source>
        <dbReference type="Proteomes" id="UP000564496"/>
    </source>
</evidence>
<keyword evidence="4 7" id="KW-0812">Transmembrane</keyword>
<feature type="transmembrane region" description="Helical" evidence="7">
    <location>
        <begin position="304"/>
        <end position="322"/>
    </location>
</feature>
<dbReference type="InterPro" id="IPR011701">
    <property type="entry name" value="MFS"/>
</dbReference>
<feature type="transmembrane region" description="Helical" evidence="7">
    <location>
        <begin position="440"/>
        <end position="460"/>
    </location>
</feature>
<feature type="transmembrane region" description="Helical" evidence="7">
    <location>
        <begin position="53"/>
        <end position="74"/>
    </location>
</feature>
<feature type="transmembrane region" description="Helical" evidence="7">
    <location>
        <begin position="274"/>
        <end position="298"/>
    </location>
</feature>
<dbReference type="PANTHER" id="PTHR42718">
    <property type="entry name" value="MAJOR FACILITATOR SUPERFAMILY MULTIDRUG TRANSPORTER MFSC"/>
    <property type="match status" value="1"/>
</dbReference>
<dbReference type="PANTHER" id="PTHR42718:SF46">
    <property type="entry name" value="BLR6921 PROTEIN"/>
    <property type="match status" value="1"/>
</dbReference>
<evidence type="ECO:0000256" key="4">
    <source>
        <dbReference type="ARBA" id="ARBA00022692"/>
    </source>
</evidence>
<dbReference type="Gene3D" id="1.20.1720.10">
    <property type="entry name" value="Multidrug resistance protein D"/>
    <property type="match status" value="1"/>
</dbReference>
<dbReference type="Proteomes" id="UP000564496">
    <property type="component" value="Unassembled WGS sequence"/>
</dbReference>
<feature type="transmembrane region" description="Helical" evidence="7">
    <location>
        <begin position="173"/>
        <end position="195"/>
    </location>
</feature>
<feature type="transmembrane region" description="Helical" evidence="7">
    <location>
        <begin position="111"/>
        <end position="133"/>
    </location>
</feature>
<protein>
    <submittedName>
        <fullName evidence="9">EmrB/QacA subfamily drug resistance transporter</fullName>
    </submittedName>
</protein>
<feature type="transmembrane region" description="Helical" evidence="7">
    <location>
        <begin position="86"/>
        <end position="105"/>
    </location>
</feature>
<accession>A0A7Z0DQB4</accession>
<feature type="transmembrane region" description="Helical" evidence="7">
    <location>
        <begin position="411"/>
        <end position="428"/>
    </location>
</feature>
<name>A0A7Z0DQB4_9ACTN</name>
<evidence type="ECO:0000313" key="9">
    <source>
        <dbReference type="EMBL" id="NYI79650.1"/>
    </source>
</evidence>
<sequence>MTSTVAPPKPPAATKAAGAGIALVLVAQLMIVLDSAVVNVALPRIADDLEFTPAALTWVLNGYSLAFGGLLLLGGRLGDVFGRRRTFVAGLAVFTLFSLAGGLAPTDDLLVISRALQGFGAAIAAPQVLALLTTSAKDEAGRAKAIALFAAVSSSGASIGLILGGVLTDIASWRWTLFINVPIGLVVLALVGRLVSETAPRPGRFDIVGAVTATGGAAAIVWSLIGAPEHGWTSARTVGGIVVGLLLLVVLVLTERRVAHPLLQLHLFDSHRRVAAFIAAIGLVGAQFATFYLTVIYLQGALGLGPLASGLAFLPLTLMIFAMSRVAPLIAARIGMPGVLVLGATGLTGSFVWLSTLTETSTYAGAVLAPFLLNGAFASLVFTSTTALGLEGVDAAHAGAASGLVQTMQQLGGAIGLAVIASVYVANGTPGEAVPGMREAFYAAAALGAIGIIAALTVVLRRPSRTPSYVTGPAAVEVD</sequence>
<reference evidence="9 10" key="1">
    <citation type="submission" date="2020-07" db="EMBL/GenBank/DDBJ databases">
        <title>Sequencing the genomes of 1000 actinobacteria strains.</title>
        <authorList>
            <person name="Klenk H.-P."/>
        </authorList>
    </citation>
    <scope>NUCLEOTIDE SEQUENCE [LARGE SCALE GENOMIC DNA]</scope>
    <source>
        <strain evidence="9 10">DSM 26487</strain>
    </source>
</reference>
<dbReference type="CDD" id="cd17321">
    <property type="entry name" value="MFS_MMR_MDR_like"/>
    <property type="match status" value="1"/>
</dbReference>
<dbReference type="SUPFAM" id="SSF103473">
    <property type="entry name" value="MFS general substrate transporter"/>
    <property type="match status" value="1"/>
</dbReference>
<dbReference type="InterPro" id="IPR036259">
    <property type="entry name" value="MFS_trans_sf"/>
</dbReference>
<evidence type="ECO:0000256" key="1">
    <source>
        <dbReference type="ARBA" id="ARBA00004651"/>
    </source>
</evidence>
<evidence type="ECO:0000256" key="7">
    <source>
        <dbReference type="SAM" id="Phobius"/>
    </source>
</evidence>
<keyword evidence="6 7" id="KW-0472">Membrane</keyword>
<comment type="subcellular location">
    <subcellularLocation>
        <location evidence="1">Cell membrane</location>
        <topology evidence="1">Multi-pass membrane protein</topology>
    </subcellularLocation>
</comment>
<dbReference type="AlphaFoldDB" id="A0A7Z0DQB4"/>
<dbReference type="Pfam" id="PF07690">
    <property type="entry name" value="MFS_1"/>
    <property type="match status" value="1"/>
</dbReference>
<feature type="transmembrane region" description="Helical" evidence="7">
    <location>
        <begin position="366"/>
        <end position="390"/>
    </location>
</feature>
<evidence type="ECO:0000256" key="5">
    <source>
        <dbReference type="ARBA" id="ARBA00022989"/>
    </source>
</evidence>
<feature type="domain" description="Major facilitator superfamily (MFS) profile" evidence="8">
    <location>
        <begin position="20"/>
        <end position="463"/>
    </location>
</feature>
<feature type="transmembrane region" description="Helical" evidence="7">
    <location>
        <begin position="237"/>
        <end position="254"/>
    </location>
</feature>
<evidence type="ECO:0000256" key="3">
    <source>
        <dbReference type="ARBA" id="ARBA00022475"/>
    </source>
</evidence>
<dbReference type="Gene3D" id="1.20.1250.20">
    <property type="entry name" value="MFS general substrate transporter like domains"/>
    <property type="match status" value="1"/>
</dbReference>
<proteinExistence type="predicted"/>
<dbReference type="InterPro" id="IPR020846">
    <property type="entry name" value="MFS_dom"/>
</dbReference>
<organism evidence="9 10">
    <name type="scientific">Nocardioides panzhihuensis</name>
    <dbReference type="NCBI Taxonomy" id="860243"/>
    <lineage>
        <taxon>Bacteria</taxon>
        <taxon>Bacillati</taxon>
        <taxon>Actinomycetota</taxon>
        <taxon>Actinomycetes</taxon>
        <taxon>Propionibacteriales</taxon>
        <taxon>Nocardioidaceae</taxon>
        <taxon>Nocardioides</taxon>
    </lineage>
</organism>
<evidence type="ECO:0000256" key="2">
    <source>
        <dbReference type="ARBA" id="ARBA00022448"/>
    </source>
</evidence>
<dbReference type="EMBL" id="JACBZR010000001">
    <property type="protein sequence ID" value="NYI79650.1"/>
    <property type="molecule type" value="Genomic_DNA"/>
</dbReference>
<dbReference type="GO" id="GO:0022857">
    <property type="term" value="F:transmembrane transporter activity"/>
    <property type="evidence" value="ECO:0007669"/>
    <property type="project" value="InterPro"/>
</dbReference>
<keyword evidence="5 7" id="KW-1133">Transmembrane helix</keyword>
<dbReference type="GO" id="GO:0005886">
    <property type="term" value="C:plasma membrane"/>
    <property type="evidence" value="ECO:0007669"/>
    <property type="project" value="UniProtKB-SubCell"/>
</dbReference>
<dbReference type="PROSITE" id="PS50850">
    <property type="entry name" value="MFS"/>
    <property type="match status" value="1"/>
</dbReference>
<gene>
    <name evidence="9" type="ORF">BJ988_004298</name>
</gene>
<dbReference type="RefSeq" id="WP_179659930.1">
    <property type="nucleotide sequence ID" value="NZ_JACBZR010000001.1"/>
</dbReference>
<keyword evidence="10" id="KW-1185">Reference proteome</keyword>
<feature type="transmembrane region" description="Helical" evidence="7">
    <location>
        <begin position="145"/>
        <end position="167"/>
    </location>
</feature>
<evidence type="ECO:0000259" key="8">
    <source>
        <dbReference type="PROSITE" id="PS50850"/>
    </source>
</evidence>
<dbReference type="PRINTS" id="PR01036">
    <property type="entry name" value="TCRTETB"/>
</dbReference>
<feature type="transmembrane region" description="Helical" evidence="7">
    <location>
        <begin position="334"/>
        <end position="354"/>
    </location>
</feature>
<feature type="transmembrane region" description="Helical" evidence="7">
    <location>
        <begin position="12"/>
        <end position="33"/>
    </location>
</feature>